<dbReference type="RefSeq" id="WP_132371048.1">
    <property type="nucleotide sequence ID" value="NZ_SMAN01000003.1"/>
</dbReference>
<dbReference type="Proteomes" id="UP000294650">
    <property type="component" value="Unassembled WGS sequence"/>
</dbReference>
<feature type="transmembrane region" description="Helical" evidence="6">
    <location>
        <begin position="220"/>
        <end position="242"/>
    </location>
</feature>
<feature type="transmembrane region" description="Helical" evidence="6">
    <location>
        <begin position="72"/>
        <end position="90"/>
    </location>
</feature>
<evidence type="ECO:0000313" key="9">
    <source>
        <dbReference type="Proteomes" id="UP000294650"/>
    </source>
</evidence>
<dbReference type="PANTHER" id="PTHR31566">
    <property type="entry name" value="CYTOCHROME C BIOGENESIS PROTEIN CCS1, CHLOROPLASTIC"/>
    <property type="match status" value="1"/>
</dbReference>
<feature type="transmembrane region" description="Helical" evidence="6">
    <location>
        <begin position="472"/>
        <end position="492"/>
    </location>
</feature>
<evidence type="ECO:0000256" key="6">
    <source>
        <dbReference type="SAM" id="Phobius"/>
    </source>
</evidence>
<dbReference type="InterPro" id="IPR007816">
    <property type="entry name" value="ResB-like_domain"/>
</dbReference>
<accession>A0A4R3NB83</accession>
<comment type="caution">
    <text evidence="8">The sequence shown here is derived from an EMBL/GenBank/DDBJ whole genome shotgun (WGS) entry which is preliminary data.</text>
</comment>
<dbReference type="OrthoDB" id="9770923at2"/>
<proteinExistence type="predicted"/>
<keyword evidence="9" id="KW-1185">Reference proteome</keyword>
<comment type="subcellular location">
    <subcellularLocation>
        <location evidence="1">Membrane</location>
        <topology evidence="1">Multi-pass membrane protein</topology>
    </subcellularLocation>
</comment>
<protein>
    <submittedName>
        <fullName evidence="8">Cytochrome c biogenesis protein</fullName>
    </submittedName>
</protein>
<dbReference type="PANTHER" id="PTHR31566:SF0">
    <property type="entry name" value="CYTOCHROME C BIOGENESIS PROTEIN CCS1, CHLOROPLASTIC"/>
    <property type="match status" value="1"/>
</dbReference>
<evidence type="ECO:0000256" key="5">
    <source>
        <dbReference type="ARBA" id="ARBA00023136"/>
    </source>
</evidence>
<sequence length="542" mass="62508">MNKIKCECGHVNPEGTVLCEACGKPVEKNQHIDGNEKNKLLNMRYDGSARRSQTYNKTIVDKTWNFFSSVKVGVWLIVLALVASAIGTIFPQEMYIPRSVDPSQYYRDEYGIFGQLYYELGFHNLYGSWWYILLIALIGVSLVICSIDRVVPLHRALKNQRPKRHEVFIQRQRLFGKTEKVSKDDIKTFIEQLRKKNYKISEDQGHVLAEKNRFSRWGPYVNHIGLIIILIGAILRFFPFMYVDEFVFVREGETKVIPGTNQQYYIENKDFILELYDPEEEEKFAEAIVQEGGMVPKNFQTNAVIYQVKGEVVPGAEPELEKMKEGEIRVNEPLKFNGYALYQSQYQLNEFKSMSFKLHPADNPDDAIGTFTFDMTDPKKEYDLGNGYRVVVDQYFPELKLENGVPSSESNYPRNPAFIFFVYGPDIEERETSFLAIGANIDPGEDNRYKLSLDGVEMRDVTGLAVQKDRTLPIFAAGAIIFMIGVVQGMYWQHRRIWIHPKEQGVWIAAHTNKNWHGLKRDIKSALDQTSINPPEDQQELS</sequence>
<dbReference type="Pfam" id="PF05140">
    <property type="entry name" value="ResB"/>
    <property type="match status" value="1"/>
</dbReference>
<feature type="domain" description="ResB-like" evidence="7">
    <location>
        <begin position="70"/>
        <end position="523"/>
    </location>
</feature>
<dbReference type="AlphaFoldDB" id="A0A4R3NB83"/>
<evidence type="ECO:0000256" key="1">
    <source>
        <dbReference type="ARBA" id="ARBA00004141"/>
    </source>
</evidence>
<evidence type="ECO:0000259" key="7">
    <source>
        <dbReference type="Pfam" id="PF05140"/>
    </source>
</evidence>
<evidence type="ECO:0000256" key="4">
    <source>
        <dbReference type="ARBA" id="ARBA00022989"/>
    </source>
</evidence>
<name>A0A4R3NB83_9BACI</name>
<evidence type="ECO:0000256" key="3">
    <source>
        <dbReference type="ARBA" id="ARBA00022748"/>
    </source>
</evidence>
<evidence type="ECO:0000313" key="8">
    <source>
        <dbReference type="EMBL" id="TCT25619.1"/>
    </source>
</evidence>
<dbReference type="EMBL" id="SMAN01000003">
    <property type="protein sequence ID" value="TCT25619.1"/>
    <property type="molecule type" value="Genomic_DNA"/>
</dbReference>
<gene>
    <name evidence="8" type="ORF">EDD68_103174</name>
</gene>
<keyword evidence="2 6" id="KW-0812">Transmembrane</keyword>
<keyword evidence="3" id="KW-0201">Cytochrome c-type biogenesis</keyword>
<keyword evidence="4 6" id="KW-1133">Transmembrane helix</keyword>
<dbReference type="GO" id="GO:0016020">
    <property type="term" value="C:membrane"/>
    <property type="evidence" value="ECO:0007669"/>
    <property type="project" value="UniProtKB-SubCell"/>
</dbReference>
<keyword evidence="5 6" id="KW-0472">Membrane</keyword>
<organism evidence="8 9">
    <name type="scientific">Melghiribacillus thermohalophilus</name>
    <dbReference type="NCBI Taxonomy" id="1324956"/>
    <lineage>
        <taxon>Bacteria</taxon>
        <taxon>Bacillati</taxon>
        <taxon>Bacillota</taxon>
        <taxon>Bacilli</taxon>
        <taxon>Bacillales</taxon>
        <taxon>Bacillaceae</taxon>
        <taxon>Melghiribacillus</taxon>
    </lineage>
</organism>
<reference evidence="8 9" key="1">
    <citation type="submission" date="2019-03" db="EMBL/GenBank/DDBJ databases">
        <title>Genomic Encyclopedia of Type Strains, Phase IV (KMG-IV): sequencing the most valuable type-strain genomes for metagenomic binning, comparative biology and taxonomic classification.</title>
        <authorList>
            <person name="Goeker M."/>
        </authorList>
    </citation>
    <scope>NUCLEOTIDE SEQUENCE [LARGE SCALE GENOMIC DNA]</scope>
    <source>
        <strain evidence="8 9">DSM 25894</strain>
    </source>
</reference>
<evidence type="ECO:0000256" key="2">
    <source>
        <dbReference type="ARBA" id="ARBA00022692"/>
    </source>
</evidence>
<feature type="transmembrane region" description="Helical" evidence="6">
    <location>
        <begin position="129"/>
        <end position="151"/>
    </location>
</feature>
<dbReference type="InterPro" id="IPR023494">
    <property type="entry name" value="Cyt_c_bgen_Ccs1/CcsB/ResB"/>
</dbReference>
<dbReference type="GO" id="GO:0017004">
    <property type="term" value="P:cytochrome complex assembly"/>
    <property type="evidence" value="ECO:0007669"/>
    <property type="project" value="UniProtKB-KW"/>
</dbReference>